<dbReference type="CDD" id="cd23668">
    <property type="entry name" value="GH55_beta13glucanase-like"/>
    <property type="match status" value="1"/>
</dbReference>
<dbReference type="OMA" id="WTYMGLS"/>
<keyword evidence="1" id="KW-0732">Signal</keyword>
<evidence type="ECO:0000259" key="2">
    <source>
        <dbReference type="Pfam" id="PF12708"/>
    </source>
</evidence>
<keyword evidence="3" id="KW-0378">Hydrolase</keyword>
<dbReference type="PANTHER" id="PTHR33928:SF2">
    <property type="entry name" value="PECTATE LYASE SUPERFAMILY PROTEIN DOMAIN-CONTAINING PROTEIN-RELATED"/>
    <property type="match status" value="1"/>
</dbReference>
<dbReference type="OrthoDB" id="1046782at2759"/>
<dbReference type="Pfam" id="PF12708">
    <property type="entry name" value="Pect-lyase_RHGA_epim"/>
    <property type="match status" value="2"/>
</dbReference>
<feature type="domain" description="Rhamnogalacturonase A/B/Epimerase-like pectate lyase" evidence="2">
    <location>
        <begin position="446"/>
        <end position="514"/>
    </location>
</feature>
<reference evidence="3" key="1">
    <citation type="submission" date="2016-03" db="EMBL/GenBank/DDBJ databases">
        <title>Draft genome sequence of Rosellinia necatrix.</title>
        <authorList>
            <person name="Kanematsu S."/>
        </authorList>
    </citation>
    <scope>NUCLEOTIDE SEQUENCE [LARGE SCALE GENOMIC DNA]</scope>
    <source>
        <strain evidence="3">W97</strain>
    </source>
</reference>
<dbReference type="InterPro" id="IPR011050">
    <property type="entry name" value="Pectin_lyase_fold/virulence"/>
</dbReference>
<evidence type="ECO:0000313" key="4">
    <source>
        <dbReference type="Proteomes" id="UP000054516"/>
    </source>
</evidence>
<dbReference type="InterPro" id="IPR039279">
    <property type="entry name" value="QRT3-like"/>
</dbReference>
<dbReference type="SUPFAM" id="SSF51126">
    <property type="entry name" value="Pectin lyase-like"/>
    <property type="match status" value="2"/>
</dbReference>
<dbReference type="Gene3D" id="2.160.20.10">
    <property type="entry name" value="Single-stranded right-handed beta-helix, Pectin lyase-like"/>
    <property type="match status" value="2"/>
</dbReference>
<evidence type="ECO:0000256" key="1">
    <source>
        <dbReference type="SAM" id="SignalP"/>
    </source>
</evidence>
<feature type="domain" description="Rhamnogalacturonase A/B/Epimerase-like pectate lyase" evidence="2">
    <location>
        <begin position="91"/>
        <end position="315"/>
    </location>
</feature>
<name>A0A1W2TFJ4_ROSNE</name>
<dbReference type="STRING" id="77044.A0A1W2TFJ4"/>
<dbReference type="FunFam" id="2.160.20.10:FF:000023">
    <property type="entry name" value="Exo-beta-1,3-glucanase Exg0"/>
    <property type="match status" value="1"/>
</dbReference>
<protein>
    <submittedName>
        <fullName evidence="3">Putative glycoside hydrolase family 55 protein</fullName>
    </submittedName>
</protein>
<feature type="chain" id="PRO_5010716296" evidence="1">
    <location>
        <begin position="17"/>
        <end position="823"/>
    </location>
</feature>
<sequence>MRFTSIVGLVLPLALAENLVIPAVEDAVRLQLDQFSEYVNAGNETSDLSGVLSSRHVRDVGKRQAGSYWYETIAHQGISAFNANPTTYKVYRNVKDYGAKGDGTTDDTAAIQRAISDGNRCAPGQCASSSTTNAVVYFPSGTYVVSSSIVSYYATHLVGNPNDMPVLKATRIFTGFGVIDGAQYQAGGVLPYGATNIFWRQIKNFVIDITAIPASSAATGIHWPTSQATSLQNIIFKMSSNAGTEHQGLFIEDGSGGFMADLVFYGGKFGAVFGNQQFTVRNLAFYDAVTAISQIWNWGWTFQGISVNNCTVGLDMATRDDAGKEVVGSATFFDSSFTDTKIAFNVSRNANSSPVTGGSLAIENVSLKNVGKAVQYGPTGAALLAGTTDSTTISGWVNGHVYRPNGPNKLVGVQAPFARPASLLSGGKYYQRSKPSYADLPASSFSSVRAGGAKGDGKTDDTAALQKVITAAAAAGKVVYFDAGTYIVTSTISIPAKSKIVGEGYPVIMSSGTFFNDVNNPKPVVKIGNPGESGVVEWSDMMISTRGAQAGAVMIQWNLASPSGSPSGMWDVHTRIGGTTGSNLTYQDCPATPSSTTINNNCRSANMAMHITPLANNLYMENVWLWTADHDVDDAQLRQITVYSGRGLLVESQVGNIWLVGTSVEHHARYQYLFRNTQNIYAGQIQTETPYYQPNPSARSPFPLNSTSDPNFDVSCPKDTAAPNCAEAWGLVVKASKNVLVYGAGLYSFFSNYSTSCSAAGASTLCQQGMVLYDAAATTNFRIYGLNTVGAYGMVYKDTVRLATYSYNNNVFPSSIISFDNAI</sequence>
<keyword evidence="4" id="KW-1185">Reference proteome</keyword>
<proteinExistence type="predicted"/>
<accession>A0A1W2TFJ4</accession>
<organism evidence="3">
    <name type="scientific">Rosellinia necatrix</name>
    <name type="common">White root-rot fungus</name>
    <dbReference type="NCBI Taxonomy" id="77044"/>
    <lineage>
        <taxon>Eukaryota</taxon>
        <taxon>Fungi</taxon>
        <taxon>Dikarya</taxon>
        <taxon>Ascomycota</taxon>
        <taxon>Pezizomycotina</taxon>
        <taxon>Sordariomycetes</taxon>
        <taxon>Xylariomycetidae</taxon>
        <taxon>Xylariales</taxon>
        <taxon>Xylariaceae</taxon>
        <taxon>Rosellinia</taxon>
    </lineage>
</organism>
<feature type="signal peptide" evidence="1">
    <location>
        <begin position="1"/>
        <end position="16"/>
    </location>
</feature>
<dbReference type="InterPro" id="IPR012334">
    <property type="entry name" value="Pectin_lyas_fold"/>
</dbReference>
<dbReference type="Proteomes" id="UP000054516">
    <property type="component" value="Unassembled WGS sequence"/>
</dbReference>
<dbReference type="InterPro" id="IPR024535">
    <property type="entry name" value="RHGA/B-epi-like_pectate_lyase"/>
</dbReference>
<dbReference type="AlphaFoldDB" id="A0A1W2TFJ4"/>
<dbReference type="PANTHER" id="PTHR33928">
    <property type="entry name" value="POLYGALACTURONASE QRT3"/>
    <property type="match status" value="1"/>
</dbReference>
<dbReference type="GO" id="GO:0004650">
    <property type="term" value="F:polygalacturonase activity"/>
    <property type="evidence" value="ECO:0007669"/>
    <property type="project" value="InterPro"/>
</dbReference>
<evidence type="ECO:0000313" key="3">
    <source>
        <dbReference type="EMBL" id="GAP86828.1"/>
    </source>
</evidence>
<gene>
    <name evidence="3" type="ORF">SAMD00023353_2100430</name>
</gene>
<dbReference type="EMBL" id="DF977466">
    <property type="protein sequence ID" value="GAP86828.1"/>
    <property type="molecule type" value="Genomic_DNA"/>
</dbReference>